<name>A0A4Z2HF50_9TELE</name>
<proteinExistence type="predicted"/>
<dbReference type="EMBL" id="SRLO01000269">
    <property type="protein sequence ID" value="TNN63613.1"/>
    <property type="molecule type" value="Genomic_DNA"/>
</dbReference>
<feature type="region of interest" description="Disordered" evidence="1">
    <location>
        <begin position="144"/>
        <end position="163"/>
    </location>
</feature>
<comment type="caution">
    <text evidence="2">The sequence shown here is derived from an EMBL/GenBank/DDBJ whole genome shotgun (WGS) entry which is preliminary data.</text>
</comment>
<feature type="region of interest" description="Disordered" evidence="1">
    <location>
        <begin position="1"/>
        <end position="25"/>
    </location>
</feature>
<feature type="region of interest" description="Disordered" evidence="1">
    <location>
        <begin position="92"/>
        <end position="120"/>
    </location>
</feature>
<reference evidence="2 3" key="1">
    <citation type="submission" date="2019-03" db="EMBL/GenBank/DDBJ databases">
        <title>First draft genome of Liparis tanakae, snailfish: a comprehensive survey of snailfish specific genes.</title>
        <authorList>
            <person name="Kim W."/>
            <person name="Song I."/>
            <person name="Jeong J.-H."/>
            <person name="Kim D."/>
            <person name="Kim S."/>
            <person name="Ryu S."/>
            <person name="Song J.Y."/>
            <person name="Lee S.K."/>
        </authorList>
    </citation>
    <scope>NUCLEOTIDE SEQUENCE [LARGE SCALE GENOMIC DNA]</scope>
    <source>
        <tissue evidence="2">Muscle</tissue>
    </source>
</reference>
<protein>
    <submittedName>
        <fullName evidence="2">Uncharacterized protein</fullName>
    </submittedName>
</protein>
<feature type="compositionally biased region" description="Basic and acidic residues" evidence="1">
    <location>
        <begin position="146"/>
        <end position="163"/>
    </location>
</feature>
<dbReference type="AlphaFoldDB" id="A0A4Z2HF50"/>
<accession>A0A4Z2HF50</accession>
<feature type="compositionally biased region" description="Basic and acidic residues" evidence="1">
    <location>
        <begin position="1"/>
        <end position="11"/>
    </location>
</feature>
<keyword evidence="3" id="KW-1185">Reference proteome</keyword>
<gene>
    <name evidence="2" type="ORF">EYF80_026149</name>
</gene>
<sequence length="163" mass="18657">MAAEKKELEEKELFEDAVQSAPTQRGSASLAEAVFIHRPHSQLPDRFERHQIPKSSEILTKIIRLPKPISESFTSASCLGCNATPLLWGELPQTTQDVPHRRERKLRNPSSEETELNQKRGPCRGWISVQRASYERYRALNQATRSHTDLLRKPGKDRRTGYP</sequence>
<evidence type="ECO:0000313" key="2">
    <source>
        <dbReference type="EMBL" id="TNN63613.1"/>
    </source>
</evidence>
<organism evidence="2 3">
    <name type="scientific">Liparis tanakae</name>
    <name type="common">Tanaka's snailfish</name>
    <dbReference type="NCBI Taxonomy" id="230148"/>
    <lineage>
        <taxon>Eukaryota</taxon>
        <taxon>Metazoa</taxon>
        <taxon>Chordata</taxon>
        <taxon>Craniata</taxon>
        <taxon>Vertebrata</taxon>
        <taxon>Euteleostomi</taxon>
        <taxon>Actinopterygii</taxon>
        <taxon>Neopterygii</taxon>
        <taxon>Teleostei</taxon>
        <taxon>Neoteleostei</taxon>
        <taxon>Acanthomorphata</taxon>
        <taxon>Eupercaria</taxon>
        <taxon>Perciformes</taxon>
        <taxon>Cottioidei</taxon>
        <taxon>Cottales</taxon>
        <taxon>Liparidae</taxon>
        <taxon>Liparis</taxon>
    </lineage>
</organism>
<evidence type="ECO:0000256" key="1">
    <source>
        <dbReference type="SAM" id="MobiDB-lite"/>
    </source>
</evidence>
<dbReference type="Proteomes" id="UP000314294">
    <property type="component" value="Unassembled WGS sequence"/>
</dbReference>
<evidence type="ECO:0000313" key="3">
    <source>
        <dbReference type="Proteomes" id="UP000314294"/>
    </source>
</evidence>